<evidence type="ECO:0000259" key="1">
    <source>
        <dbReference type="Pfam" id="PF22016"/>
    </source>
</evidence>
<proteinExistence type="predicted"/>
<sequence length="171" mass="19848">MLQLRCTGKIQKEFKLKPSELSEILEPDSTLGNWYINISIIDRRKTLLFMNEKTLLSFIVYGIKKSNIGHIHEIFLKSLGQLLLIEGVNFTVINKLNNEYCNLEYTKTNSKNLLGNMNDLMHLYKHFIYSNGGFKHCDLDEIIKKTNRIPKKNIAWSDSINLTKKSLPSKK</sequence>
<dbReference type="EMBL" id="UOFJ01000452">
    <property type="protein sequence ID" value="VAW69670.1"/>
    <property type="molecule type" value="Genomic_DNA"/>
</dbReference>
<name>A0A3B0XYA2_9ZZZZ</name>
<protein>
    <recommendedName>
        <fullName evidence="1">DUF6933 domain-containing protein</fullName>
    </recommendedName>
</protein>
<organism evidence="2">
    <name type="scientific">hydrothermal vent metagenome</name>
    <dbReference type="NCBI Taxonomy" id="652676"/>
    <lineage>
        <taxon>unclassified sequences</taxon>
        <taxon>metagenomes</taxon>
        <taxon>ecological metagenomes</taxon>
    </lineage>
</organism>
<reference evidence="2" key="1">
    <citation type="submission" date="2018-06" db="EMBL/GenBank/DDBJ databases">
        <authorList>
            <person name="Zhirakovskaya E."/>
        </authorList>
    </citation>
    <scope>NUCLEOTIDE SEQUENCE</scope>
</reference>
<gene>
    <name evidence="2" type="ORF">MNBD_GAMMA10-3072</name>
</gene>
<dbReference type="AlphaFoldDB" id="A0A3B0XYA2"/>
<accession>A0A3B0XYA2</accession>
<evidence type="ECO:0000313" key="2">
    <source>
        <dbReference type="EMBL" id="VAW69670.1"/>
    </source>
</evidence>
<feature type="domain" description="DUF6933" evidence="1">
    <location>
        <begin position="3"/>
        <end position="157"/>
    </location>
</feature>
<dbReference type="InterPro" id="IPR053864">
    <property type="entry name" value="DUF6933"/>
</dbReference>
<dbReference type="Pfam" id="PF22016">
    <property type="entry name" value="DUF6933"/>
    <property type="match status" value="1"/>
</dbReference>